<name>A0A918HJF9_9ACTN</name>
<keyword evidence="1" id="KW-0175">Coiled coil</keyword>
<keyword evidence="2" id="KW-1133">Transmembrane helix</keyword>
<sequence>MDRQEAAFANEVEGYLLLQAERERAQHEAAALCARLPWLTSGQAEDLTRHYTEQRLGLTRQAFQATAERAKRLRDEYEARYAALRRILLRRHAACACLLLACSAVAGTGSALLAR</sequence>
<keyword evidence="2" id="KW-0472">Membrane</keyword>
<keyword evidence="4" id="KW-1185">Reference proteome</keyword>
<keyword evidence="2" id="KW-0812">Transmembrane</keyword>
<evidence type="ECO:0000313" key="4">
    <source>
        <dbReference type="Proteomes" id="UP000646776"/>
    </source>
</evidence>
<dbReference type="AlphaFoldDB" id="A0A918HJF9"/>
<organism evidence="3 4">
    <name type="scientific">Streptomyces phaeofaciens</name>
    <dbReference type="NCBI Taxonomy" id="68254"/>
    <lineage>
        <taxon>Bacteria</taxon>
        <taxon>Bacillati</taxon>
        <taxon>Actinomycetota</taxon>
        <taxon>Actinomycetes</taxon>
        <taxon>Kitasatosporales</taxon>
        <taxon>Streptomycetaceae</taxon>
        <taxon>Streptomyces</taxon>
    </lineage>
</organism>
<feature type="coiled-coil region" evidence="1">
    <location>
        <begin position="60"/>
        <end position="87"/>
    </location>
</feature>
<feature type="transmembrane region" description="Helical" evidence="2">
    <location>
        <begin position="93"/>
        <end position="114"/>
    </location>
</feature>
<accession>A0A918HJF9</accession>
<dbReference type="EMBL" id="BMSA01000018">
    <property type="protein sequence ID" value="GGT71488.1"/>
    <property type="molecule type" value="Genomic_DNA"/>
</dbReference>
<protein>
    <submittedName>
        <fullName evidence="3">Uncharacterized protein</fullName>
    </submittedName>
</protein>
<reference evidence="3" key="2">
    <citation type="submission" date="2020-09" db="EMBL/GenBank/DDBJ databases">
        <authorList>
            <person name="Sun Q."/>
            <person name="Ohkuma M."/>
        </authorList>
    </citation>
    <scope>NUCLEOTIDE SEQUENCE</scope>
    <source>
        <strain evidence="3">JCM 4125</strain>
    </source>
</reference>
<dbReference type="Proteomes" id="UP000646776">
    <property type="component" value="Unassembled WGS sequence"/>
</dbReference>
<reference evidence="3" key="1">
    <citation type="journal article" date="2014" name="Int. J. Syst. Evol. Microbiol.">
        <title>Complete genome sequence of Corynebacterium casei LMG S-19264T (=DSM 44701T), isolated from a smear-ripened cheese.</title>
        <authorList>
            <consortium name="US DOE Joint Genome Institute (JGI-PGF)"/>
            <person name="Walter F."/>
            <person name="Albersmeier A."/>
            <person name="Kalinowski J."/>
            <person name="Ruckert C."/>
        </authorList>
    </citation>
    <scope>NUCLEOTIDE SEQUENCE</scope>
    <source>
        <strain evidence="3">JCM 4125</strain>
    </source>
</reference>
<evidence type="ECO:0000256" key="2">
    <source>
        <dbReference type="SAM" id="Phobius"/>
    </source>
</evidence>
<gene>
    <name evidence="3" type="ORF">GCM10010226_56860</name>
</gene>
<evidence type="ECO:0000256" key="1">
    <source>
        <dbReference type="SAM" id="Coils"/>
    </source>
</evidence>
<dbReference type="RefSeq" id="WP_189714239.1">
    <property type="nucleotide sequence ID" value="NZ_BMSA01000018.1"/>
</dbReference>
<proteinExistence type="predicted"/>
<comment type="caution">
    <text evidence="3">The sequence shown here is derived from an EMBL/GenBank/DDBJ whole genome shotgun (WGS) entry which is preliminary data.</text>
</comment>
<evidence type="ECO:0000313" key="3">
    <source>
        <dbReference type="EMBL" id="GGT71488.1"/>
    </source>
</evidence>